<comment type="similarity">
    <text evidence="2">Belongs to the krueppel C2H2-type zinc-finger protein family.</text>
</comment>
<evidence type="ECO:0000256" key="7">
    <source>
        <dbReference type="ARBA" id="ARBA00023015"/>
    </source>
</evidence>
<evidence type="ECO:0000256" key="5">
    <source>
        <dbReference type="ARBA" id="ARBA00022771"/>
    </source>
</evidence>
<dbReference type="PROSITE" id="PS50157">
    <property type="entry name" value="ZINC_FINGER_C2H2_2"/>
    <property type="match status" value="1"/>
</dbReference>
<name>A0A8B7RHH6_HIPAR</name>
<dbReference type="GeneID" id="109383180"/>
<organism evidence="14 15">
    <name type="scientific">Hipposideros armiger</name>
    <name type="common">Great Himalayan leaf-nosed bat</name>
    <dbReference type="NCBI Taxonomy" id="186990"/>
    <lineage>
        <taxon>Eukaryota</taxon>
        <taxon>Metazoa</taxon>
        <taxon>Chordata</taxon>
        <taxon>Craniata</taxon>
        <taxon>Vertebrata</taxon>
        <taxon>Euteleostomi</taxon>
        <taxon>Mammalia</taxon>
        <taxon>Eutheria</taxon>
        <taxon>Laurasiatheria</taxon>
        <taxon>Chiroptera</taxon>
        <taxon>Yinpterochiroptera</taxon>
        <taxon>Rhinolophoidea</taxon>
        <taxon>Hipposideridae</taxon>
        <taxon>Hipposideros</taxon>
    </lineage>
</organism>
<keyword evidence="6" id="KW-0862">Zinc</keyword>
<evidence type="ECO:0000256" key="10">
    <source>
        <dbReference type="ARBA" id="ARBA00023242"/>
    </source>
</evidence>
<gene>
    <name evidence="15" type="primary">LOC109383180</name>
</gene>
<evidence type="ECO:0000256" key="4">
    <source>
        <dbReference type="ARBA" id="ARBA00022737"/>
    </source>
</evidence>
<evidence type="ECO:0000313" key="14">
    <source>
        <dbReference type="Proteomes" id="UP000694851"/>
    </source>
</evidence>
<dbReference type="GO" id="GO:0000978">
    <property type="term" value="F:RNA polymerase II cis-regulatory region sequence-specific DNA binding"/>
    <property type="evidence" value="ECO:0007669"/>
    <property type="project" value="TreeGrafter"/>
</dbReference>
<evidence type="ECO:0000256" key="6">
    <source>
        <dbReference type="ARBA" id="ARBA00022833"/>
    </source>
</evidence>
<accession>A0A8B7RHH6</accession>
<evidence type="ECO:0000256" key="3">
    <source>
        <dbReference type="ARBA" id="ARBA00022723"/>
    </source>
</evidence>
<keyword evidence="10" id="KW-0539">Nucleus</keyword>
<feature type="region of interest" description="Disordered" evidence="12">
    <location>
        <begin position="207"/>
        <end position="237"/>
    </location>
</feature>
<evidence type="ECO:0000256" key="1">
    <source>
        <dbReference type="ARBA" id="ARBA00004123"/>
    </source>
</evidence>
<keyword evidence="5 11" id="KW-0863">Zinc-finger</keyword>
<evidence type="ECO:0000256" key="8">
    <source>
        <dbReference type="ARBA" id="ARBA00023125"/>
    </source>
</evidence>
<keyword evidence="14" id="KW-1185">Reference proteome</keyword>
<protein>
    <submittedName>
        <fullName evidence="15">Zinc finger protein 516-like</fullName>
    </submittedName>
</protein>
<evidence type="ECO:0000256" key="2">
    <source>
        <dbReference type="ARBA" id="ARBA00006991"/>
    </source>
</evidence>
<proteinExistence type="inferred from homology"/>
<reference evidence="15" key="1">
    <citation type="submission" date="2025-08" db="UniProtKB">
        <authorList>
            <consortium name="RefSeq"/>
        </authorList>
    </citation>
    <scope>IDENTIFICATION</scope>
    <source>
        <tissue evidence="15">Muscle</tissue>
    </source>
</reference>
<dbReference type="AlphaFoldDB" id="A0A8B7RHH6"/>
<keyword evidence="8" id="KW-0238">DNA-binding</keyword>
<keyword evidence="3" id="KW-0479">Metal-binding</keyword>
<dbReference type="GO" id="GO:0005634">
    <property type="term" value="C:nucleus"/>
    <property type="evidence" value="ECO:0007669"/>
    <property type="project" value="UniProtKB-SubCell"/>
</dbReference>
<dbReference type="FunFam" id="3.30.160.60:FF:001716">
    <property type="entry name" value="Zinc finger protein 516"/>
    <property type="match status" value="1"/>
</dbReference>
<dbReference type="PROSITE" id="PS00028">
    <property type="entry name" value="ZINC_FINGER_C2H2_1"/>
    <property type="match status" value="1"/>
</dbReference>
<dbReference type="Pfam" id="PF00096">
    <property type="entry name" value="zf-C2H2"/>
    <property type="match status" value="1"/>
</dbReference>
<evidence type="ECO:0000256" key="11">
    <source>
        <dbReference type="PROSITE-ProRule" id="PRU00042"/>
    </source>
</evidence>
<evidence type="ECO:0000259" key="13">
    <source>
        <dbReference type="PROSITE" id="PS50157"/>
    </source>
</evidence>
<dbReference type="Gene3D" id="3.30.160.60">
    <property type="entry name" value="Classic Zinc Finger"/>
    <property type="match status" value="1"/>
</dbReference>
<evidence type="ECO:0000313" key="15">
    <source>
        <dbReference type="RefSeq" id="XP_019498890.1"/>
    </source>
</evidence>
<dbReference type="GO" id="GO:0008270">
    <property type="term" value="F:zinc ion binding"/>
    <property type="evidence" value="ECO:0007669"/>
    <property type="project" value="UniProtKB-KW"/>
</dbReference>
<dbReference type="PANTHER" id="PTHR45925:SF3">
    <property type="entry name" value="ZINC FINGER PROTEIN 516"/>
    <property type="match status" value="1"/>
</dbReference>
<dbReference type="SUPFAM" id="SSF57667">
    <property type="entry name" value="beta-beta-alpha zinc fingers"/>
    <property type="match status" value="1"/>
</dbReference>
<dbReference type="SMART" id="SM00355">
    <property type="entry name" value="ZnF_C2H2"/>
    <property type="match status" value="1"/>
</dbReference>
<dbReference type="RefSeq" id="XP_019498890.1">
    <property type="nucleotide sequence ID" value="XM_019643345.1"/>
</dbReference>
<comment type="subcellular location">
    <subcellularLocation>
        <location evidence="1">Nucleus</location>
    </subcellularLocation>
</comment>
<dbReference type="InterPro" id="IPR036236">
    <property type="entry name" value="Znf_C2H2_sf"/>
</dbReference>
<dbReference type="InterPro" id="IPR013087">
    <property type="entry name" value="Znf_C2H2_type"/>
</dbReference>
<sequence>MPFHGPADDTGGVDGKYSLSTTPTPTVIARAGSQPLATSRLGDKYVMPPAGASVGPPNKHSALEPLKAKFNPQPQGQPHVKGDGGPPLPPREPPSKAGQGSRGNATLQAPTALQAVKQEPTPEGPEKPLDILSIFKTYIPKDLATLYQSWGANGPALEHRGVLRTQARQGDFVCVECGKCFHQPSHLRAHMRAHSVVFESNGLRGADVHATSTDAPKQGRDHANTDTVQTVPLRKGT</sequence>
<evidence type="ECO:0000256" key="12">
    <source>
        <dbReference type="SAM" id="MobiDB-lite"/>
    </source>
</evidence>
<keyword evidence="9" id="KW-0804">Transcription</keyword>
<dbReference type="OrthoDB" id="8852887at2759"/>
<dbReference type="KEGG" id="hai:109383180"/>
<feature type="region of interest" description="Disordered" evidence="12">
    <location>
        <begin position="1"/>
        <end position="106"/>
    </location>
</feature>
<dbReference type="GO" id="GO:0000981">
    <property type="term" value="F:DNA-binding transcription factor activity, RNA polymerase II-specific"/>
    <property type="evidence" value="ECO:0007669"/>
    <property type="project" value="TreeGrafter"/>
</dbReference>
<keyword evidence="7" id="KW-0805">Transcription regulation</keyword>
<dbReference type="PANTHER" id="PTHR45925">
    <property type="entry name" value="ZINC FINGER PROTEIN"/>
    <property type="match status" value="1"/>
</dbReference>
<evidence type="ECO:0000256" key="9">
    <source>
        <dbReference type="ARBA" id="ARBA00023163"/>
    </source>
</evidence>
<dbReference type="InterPro" id="IPR051967">
    <property type="entry name" value="Krueppel_C2H2-ZF"/>
</dbReference>
<keyword evidence="4" id="KW-0677">Repeat</keyword>
<feature type="domain" description="C2H2-type" evidence="13">
    <location>
        <begin position="172"/>
        <end position="195"/>
    </location>
</feature>
<dbReference type="Proteomes" id="UP000694851">
    <property type="component" value="Unplaced"/>
</dbReference>